<dbReference type="InterPro" id="IPR013762">
    <property type="entry name" value="Integrase-like_cat_sf"/>
</dbReference>
<name>A0ABS0U8Y2_9GAMM</name>
<dbReference type="Proteomes" id="UP000696184">
    <property type="component" value="Unassembled WGS sequence"/>
</dbReference>
<dbReference type="PANTHER" id="PTHR30349:SF94">
    <property type="entry name" value="INTEGRASE_RECOMBINASE HI_1414-RELATED"/>
    <property type="match status" value="1"/>
</dbReference>
<keyword evidence="2" id="KW-0233">DNA recombination</keyword>
<proteinExistence type="predicted"/>
<evidence type="ECO:0000256" key="2">
    <source>
        <dbReference type="ARBA" id="ARBA00023172"/>
    </source>
</evidence>
<comment type="caution">
    <text evidence="4">The sequence shown here is derived from an EMBL/GenBank/DDBJ whole genome shotgun (WGS) entry which is preliminary data.</text>
</comment>
<reference evidence="4 5" key="1">
    <citation type="submission" date="2020-08" db="EMBL/GenBank/DDBJ databases">
        <title>Description of Xenorhabdus lircayensis sp. nov., the symbiotic bacterium associated with the entomopathogenic nematode Steirnernema unicornum.</title>
        <authorList>
            <person name="Castaneda-Alvarez C."/>
            <person name="Prodan S."/>
            <person name="Zamorano A."/>
            <person name="San-Blas E."/>
            <person name="Aballay E."/>
        </authorList>
    </citation>
    <scope>NUCLEOTIDE SEQUENCE [LARGE SCALE GENOMIC DNA]</scope>
    <source>
        <strain evidence="4 5">VLS</strain>
    </source>
</reference>
<dbReference type="EMBL" id="JACOII010000061">
    <property type="protein sequence ID" value="MBI6550334.1"/>
    <property type="molecule type" value="Genomic_DNA"/>
</dbReference>
<accession>A0ABS0U8Y2</accession>
<evidence type="ECO:0000259" key="3">
    <source>
        <dbReference type="PROSITE" id="PS51898"/>
    </source>
</evidence>
<dbReference type="PANTHER" id="PTHR30349">
    <property type="entry name" value="PHAGE INTEGRASE-RELATED"/>
    <property type="match status" value="1"/>
</dbReference>
<dbReference type="CDD" id="cd00796">
    <property type="entry name" value="INT_Rci_Hp1_C"/>
    <property type="match status" value="1"/>
</dbReference>
<dbReference type="SUPFAM" id="SSF56349">
    <property type="entry name" value="DNA breaking-rejoining enzymes"/>
    <property type="match status" value="1"/>
</dbReference>
<dbReference type="PROSITE" id="PS51898">
    <property type="entry name" value="TYR_RECOMBINASE"/>
    <property type="match status" value="1"/>
</dbReference>
<evidence type="ECO:0000313" key="5">
    <source>
        <dbReference type="Proteomes" id="UP000696184"/>
    </source>
</evidence>
<dbReference type="InterPro" id="IPR050090">
    <property type="entry name" value="Tyrosine_recombinase_XerCD"/>
</dbReference>
<gene>
    <name evidence="4" type="ORF">H8A87_16965</name>
</gene>
<evidence type="ECO:0000256" key="1">
    <source>
        <dbReference type="ARBA" id="ARBA00022908"/>
    </source>
</evidence>
<keyword evidence="1" id="KW-0229">DNA integration</keyword>
<evidence type="ECO:0000313" key="4">
    <source>
        <dbReference type="EMBL" id="MBI6550334.1"/>
    </source>
</evidence>
<dbReference type="Pfam" id="PF00589">
    <property type="entry name" value="Phage_integrase"/>
    <property type="match status" value="1"/>
</dbReference>
<sequence>MAYYSIEKRPRADGTIRYRCTVGVKSGGKYIYRENRTFGKQAHAKTWGIKRVAELEQNGIPVHDDMDDLTIGDLLSKYINDPNVGGKAGKTKKSILNMLLRSELSKLLLSELSVSHIIEHCKQRHSTGIAPSTIIHDVIYLSLVLKSAKPIYDINYTSNPAHEARPLLTQMGLIGKAQRRSRRPEVNELAQLTEALRKRSGHWRSKIPYEDILNFSILTCMRIGEVCKIRWDDIDEKQRAVLVRDRKDPRKKTGNHMFVPLLGEAWNIAQKQPKSDNEFIFPYNPSSISLGFHRVCNELGIKDLRYHDLRREGASRLFEAGFSIEEVAQVTGHRSLNILWQVYTELFPKTLHDKFNKLAQQKEE</sequence>
<dbReference type="Gene3D" id="1.10.443.10">
    <property type="entry name" value="Intergrase catalytic core"/>
    <property type="match status" value="1"/>
</dbReference>
<organism evidence="4 5">
    <name type="scientific">Xenorhabdus lircayensis</name>
    <dbReference type="NCBI Taxonomy" id="2763499"/>
    <lineage>
        <taxon>Bacteria</taxon>
        <taxon>Pseudomonadati</taxon>
        <taxon>Pseudomonadota</taxon>
        <taxon>Gammaproteobacteria</taxon>
        <taxon>Enterobacterales</taxon>
        <taxon>Morganellaceae</taxon>
        <taxon>Xenorhabdus</taxon>
    </lineage>
</organism>
<keyword evidence="5" id="KW-1185">Reference proteome</keyword>
<protein>
    <submittedName>
        <fullName evidence="4">Site-specific integrase</fullName>
    </submittedName>
</protein>
<feature type="domain" description="Tyr recombinase" evidence="3">
    <location>
        <begin position="179"/>
        <end position="356"/>
    </location>
</feature>
<dbReference type="InterPro" id="IPR002104">
    <property type="entry name" value="Integrase_catalytic"/>
</dbReference>
<dbReference type="InterPro" id="IPR011010">
    <property type="entry name" value="DNA_brk_join_enz"/>
</dbReference>
<dbReference type="RefSeq" id="WP_198691104.1">
    <property type="nucleotide sequence ID" value="NZ_CAWPUD010000062.1"/>
</dbReference>